<evidence type="ECO:0000313" key="6">
    <source>
        <dbReference type="EMBL" id="KAK4241834.1"/>
    </source>
</evidence>
<dbReference type="EMBL" id="MU860016">
    <property type="protein sequence ID" value="KAK4241834.1"/>
    <property type="molecule type" value="Genomic_DNA"/>
</dbReference>
<accession>A0AAN7HIF9</accession>
<evidence type="ECO:0000256" key="5">
    <source>
        <dbReference type="SAM" id="MobiDB-lite"/>
    </source>
</evidence>
<proteinExistence type="predicted"/>
<evidence type="ECO:0000313" key="7">
    <source>
        <dbReference type="Proteomes" id="UP001303760"/>
    </source>
</evidence>
<evidence type="ECO:0000256" key="1">
    <source>
        <dbReference type="ARBA" id="ARBA00004370"/>
    </source>
</evidence>
<dbReference type="InterPro" id="IPR043136">
    <property type="entry name" value="B30.2/SPRY_sf"/>
</dbReference>
<feature type="compositionally biased region" description="Pro residues" evidence="5">
    <location>
        <begin position="77"/>
        <end position="86"/>
    </location>
</feature>
<dbReference type="CDD" id="cd12910">
    <property type="entry name" value="SPRY_SSH4_like"/>
    <property type="match status" value="1"/>
</dbReference>
<dbReference type="Proteomes" id="UP001303760">
    <property type="component" value="Unassembled WGS sequence"/>
</dbReference>
<feature type="compositionally biased region" description="Pro residues" evidence="5">
    <location>
        <begin position="58"/>
        <end position="67"/>
    </location>
</feature>
<dbReference type="InterPro" id="IPR035780">
    <property type="entry name" value="SPRY_Ssh4-like"/>
</dbReference>
<dbReference type="AlphaFoldDB" id="A0AAN7HIF9"/>
<organism evidence="6 7">
    <name type="scientific">Achaetomium macrosporum</name>
    <dbReference type="NCBI Taxonomy" id="79813"/>
    <lineage>
        <taxon>Eukaryota</taxon>
        <taxon>Fungi</taxon>
        <taxon>Dikarya</taxon>
        <taxon>Ascomycota</taxon>
        <taxon>Pezizomycotina</taxon>
        <taxon>Sordariomycetes</taxon>
        <taxon>Sordariomycetidae</taxon>
        <taxon>Sordariales</taxon>
        <taxon>Chaetomiaceae</taxon>
        <taxon>Achaetomium</taxon>
    </lineage>
</organism>
<gene>
    <name evidence="6" type="ORF">C8A03DRAFT_11925</name>
</gene>
<reference evidence="6" key="2">
    <citation type="submission" date="2023-05" db="EMBL/GenBank/DDBJ databases">
        <authorList>
            <consortium name="Lawrence Berkeley National Laboratory"/>
            <person name="Steindorff A."/>
            <person name="Hensen N."/>
            <person name="Bonometti L."/>
            <person name="Westerberg I."/>
            <person name="Brannstrom I.O."/>
            <person name="Guillou S."/>
            <person name="Cros-Aarteil S."/>
            <person name="Calhoun S."/>
            <person name="Haridas S."/>
            <person name="Kuo A."/>
            <person name="Mondo S."/>
            <person name="Pangilinan J."/>
            <person name="Riley R."/>
            <person name="Labutti K."/>
            <person name="Andreopoulos B."/>
            <person name="Lipzen A."/>
            <person name="Chen C."/>
            <person name="Yanf M."/>
            <person name="Daum C."/>
            <person name="Ng V."/>
            <person name="Clum A."/>
            <person name="Ohm R."/>
            <person name="Martin F."/>
            <person name="Silar P."/>
            <person name="Natvig D."/>
            <person name="Lalanne C."/>
            <person name="Gautier V."/>
            <person name="Ament-Velasquez S.L."/>
            <person name="Kruys A."/>
            <person name="Hutchinson M.I."/>
            <person name="Powell A.J."/>
            <person name="Barry K."/>
            <person name="Miller A.N."/>
            <person name="Grigoriev I.V."/>
            <person name="Debuchy R."/>
            <person name="Gladieux P."/>
            <person name="Thoren M.H."/>
            <person name="Johannesson H."/>
        </authorList>
    </citation>
    <scope>NUCLEOTIDE SEQUENCE</scope>
    <source>
        <strain evidence="6">CBS 532.94</strain>
    </source>
</reference>
<feature type="region of interest" description="Disordered" evidence="5">
    <location>
        <begin position="1"/>
        <end position="145"/>
    </location>
</feature>
<sequence length="426" mass="46331">MCFGSKSKAGEGEGEAPRPAQYHQEPKMHQQPAYGDFAPPPGPPPSQRPLMAAGPDDFTPPPGPPPSHRVAAGDDYAPPPGPPPSHRVPATDDFAPPPGPPPSNQKHPAQEDYAPPPGPPPSHRPHDDLSYIAPPPGPPPAESKLRSQHDWYALVPDTSLFPPPPSFFSGFDRSPANNATEAEAEAGERWCAAHPLIAPITLDGPAITALQVHDPRLMQPEGYRGTLVWTAPGVWKASTDARATDSTIIAYPPLYAVTLHSPFSPTNRARQQKTIYYEVQLTPHGNPHTGDICLALGYTALPYPSFRMPGWHRGSLAVHGDDGHRFINDRWGGKAFTTPFARGERLGIGMTFSVVNNRIETEVFFTRQGREVGRWNLHEETDAEQDLPVTGLEGYHDLSCAIGTCGQTGFEVLFNPARWLFRPVGY</sequence>
<evidence type="ECO:0000256" key="2">
    <source>
        <dbReference type="ARBA" id="ARBA00022692"/>
    </source>
</evidence>
<keyword evidence="4" id="KW-0472">Membrane</keyword>
<feature type="compositionally biased region" description="Pro residues" evidence="5">
    <location>
        <begin position="38"/>
        <end position="47"/>
    </location>
</feature>
<evidence type="ECO:0000256" key="3">
    <source>
        <dbReference type="ARBA" id="ARBA00022989"/>
    </source>
</evidence>
<comment type="caution">
    <text evidence="6">The sequence shown here is derived from an EMBL/GenBank/DDBJ whole genome shotgun (WGS) entry which is preliminary data.</text>
</comment>
<keyword evidence="7" id="KW-1185">Reference proteome</keyword>
<dbReference type="Gene3D" id="2.60.120.920">
    <property type="match status" value="1"/>
</dbReference>
<evidence type="ECO:0008006" key="8">
    <source>
        <dbReference type="Google" id="ProtNLM"/>
    </source>
</evidence>
<evidence type="ECO:0000256" key="4">
    <source>
        <dbReference type="ARBA" id="ARBA00023136"/>
    </source>
</evidence>
<reference evidence="6" key="1">
    <citation type="journal article" date="2023" name="Mol. Phylogenet. Evol.">
        <title>Genome-scale phylogeny and comparative genomics of the fungal order Sordariales.</title>
        <authorList>
            <person name="Hensen N."/>
            <person name="Bonometti L."/>
            <person name="Westerberg I."/>
            <person name="Brannstrom I.O."/>
            <person name="Guillou S."/>
            <person name="Cros-Aarteil S."/>
            <person name="Calhoun S."/>
            <person name="Haridas S."/>
            <person name="Kuo A."/>
            <person name="Mondo S."/>
            <person name="Pangilinan J."/>
            <person name="Riley R."/>
            <person name="LaButti K."/>
            <person name="Andreopoulos B."/>
            <person name="Lipzen A."/>
            <person name="Chen C."/>
            <person name="Yan M."/>
            <person name="Daum C."/>
            <person name="Ng V."/>
            <person name="Clum A."/>
            <person name="Steindorff A."/>
            <person name="Ohm R.A."/>
            <person name="Martin F."/>
            <person name="Silar P."/>
            <person name="Natvig D.O."/>
            <person name="Lalanne C."/>
            <person name="Gautier V."/>
            <person name="Ament-Velasquez S.L."/>
            <person name="Kruys A."/>
            <person name="Hutchinson M.I."/>
            <person name="Powell A.J."/>
            <person name="Barry K."/>
            <person name="Miller A.N."/>
            <person name="Grigoriev I.V."/>
            <person name="Debuchy R."/>
            <person name="Gladieux P."/>
            <person name="Hiltunen Thoren M."/>
            <person name="Johannesson H."/>
        </authorList>
    </citation>
    <scope>NUCLEOTIDE SEQUENCE</scope>
    <source>
        <strain evidence="6">CBS 532.94</strain>
    </source>
</reference>
<protein>
    <recommendedName>
        <fullName evidence="8">SPRY domain-containing protein</fullName>
    </recommendedName>
</protein>
<keyword evidence="2" id="KW-0812">Transmembrane</keyword>
<comment type="subcellular location">
    <subcellularLocation>
        <location evidence="1">Membrane</location>
    </subcellularLocation>
</comment>
<dbReference type="GO" id="GO:0016020">
    <property type="term" value="C:membrane"/>
    <property type="evidence" value="ECO:0007669"/>
    <property type="project" value="UniProtKB-SubCell"/>
</dbReference>
<name>A0AAN7HIF9_9PEZI</name>
<keyword evidence="3" id="KW-1133">Transmembrane helix</keyword>